<dbReference type="InterPro" id="IPR003891">
    <property type="entry name" value="Initiation_fac_eIF4g_MI"/>
</dbReference>
<feature type="compositionally biased region" description="Polar residues" evidence="9">
    <location>
        <begin position="1175"/>
        <end position="1194"/>
    </location>
</feature>
<evidence type="ECO:0000256" key="4">
    <source>
        <dbReference type="ARBA" id="ARBA00022917"/>
    </source>
</evidence>
<feature type="compositionally biased region" description="Low complexity" evidence="9">
    <location>
        <begin position="44"/>
        <end position="64"/>
    </location>
</feature>
<dbReference type="SMART" id="SM00544">
    <property type="entry name" value="MA3"/>
    <property type="match status" value="1"/>
</dbReference>
<evidence type="ECO:0000256" key="8">
    <source>
        <dbReference type="ARBA" id="ARBA00079578"/>
    </source>
</evidence>
<comment type="caution">
    <text evidence="11">The sequence shown here is derived from an EMBL/GenBank/DDBJ whole genome shotgun (WGS) entry which is preliminary data.</text>
</comment>
<evidence type="ECO:0000313" key="12">
    <source>
        <dbReference type="Proteomes" id="UP000734854"/>
    </source>
</evidence>
<gene>
    <name evidence="11" type="ORF">ZIOFF_033703</name>
</gene>
<organism evidence="11 12">
    <name type="scientific">Zingiber officinale</name>
    <name type="common">Ginger</name>
    <name type="synonym">Amomum zingiber</name>
    <dbReference type="NCBI Taxonomy" id="94328"/>
    <lineage>
        <taxon>Eukaryota</taxon>
        <taxon>Viridiplantae</taxon>
        <taxon>Streptophyta</taxon>
        <taxon>Embryophyta</taxon>
        <taxon>Tracheophyta</taxon>
        <taxon>Spermatophyta</taxon>
        <taxon>Magnoliopsida</taxon>
        <taxon>Liliopsida</taxon>
        <taxon>Zingiberales</taxon>
        <taxon>Zingiberaceae</taxon>
        <taxon>Zingiber</taxon>
    </lineage>
</organism>
<keyword evidence="2" id="KW-0396">Initiation factor</keyword>
<feature type="compositionally biased region" description="Basic and acidic residues" evidence="9">
    <location>
        <begin position="1471"/>
        <end position="1488"/>
    </location>
</feature>
<feature type="region of interest" description="Disordered" evidence="9">
    <location>
        <begin position="1175"/>
        <end position="1216"/>
    </location>
</feature>
<dbReference type="FunFam" id="1.25.40.180:FF:000024">
    <property type="entry name" value="Eukaryotic translation initiation factor 4G"/>
    <property type="match status" value="1"/>
</dbReference>
<feature type="compositionally biased region" description="Polar residues" evidence="9">
    <location>
        <begin position="846"/>
        <end position="859"/>
    </location>
</feature>
<keyword evidence="4" id="KW-0648">Protein biosynthesis</keyword>
<comment type="function">
    <text evidence="5">Component of the protein complex eIF4F, which is involved in the recognition of the mRNA cap, ATP-dependent unwinding of 5'-terminal secondary structure and recruitment of mRNA to the ribosome.</text>
</comment>
<dbReference type="PANTHER" id="PTHR23253">
    <property type="entry name" value="EUKARYOTIC TRANSLATION INITIATION FACTOR 4 GAMMA"/>
    <property type="match status" value="1"/>
</dbReference>
<keyword evidence="3" id="KW-0810">Translation regulation</keyword>
<feature type="region of interest" description="Disordered" evidence="9">
    <location>
        <begin position="1002"/>
        <end position="1031"/>
    </location>
</feature>
<dbReference type="Pfam" id="PF02854">
    <property type="entry name" value="MIF4G"/>
    <property type="match status" value="1"/>
</dbReference>
<evidence type="ECO:0000259" key="10">
    <source>
        <dbReference type="PROSITE" id="PS51366"/>
    </source>
</evidence>
<comment type="similarity">
    <text evidence="1">Belongs to the eukaryotic initiation factor 4G family.</text>
</comment>
<comment type="subunit">
    <text evidence="6">EIF4F is a multi-subunit complex, the composition of which varies with external and internal environmental conditions. It is composed of at least EIF4A, EIF4E and EIF4G. In higher plants two isoforms of EIF4F have been identified, named isoform EIF4F and isoform EIF(iso)4F. Isoform EIF4F has subunits p220 and p26, whereas isoform EIF(iso)4F has subunits p82 and p28.</text>
</comment>
<feature type="region of interest" description="Disordered" evidence="9">
    <location>
        <begin position="168"/>
        <end position="225"/>
    </location>
</feature>
<feature type="region of interest" description="Disordered" evidence="9">
    <location>
        <begin position="1466"/>
        <end position="1537"/>
    </location>
</feature>
<dbReference type="Pfam" id="PF02847">
    <property type="entry name" value="MA3"/>
    <property type="match status" value="1"/>
</dbReference>
<evidence type="ECO:0000256" key="3">
    <source>
        <dbReference type="ARBA" id="ARBA00022845"/>
    </source>
</evidence>
<name>A0A8J5H2M7_ZINOF</name>
<feature type="compositionally biased region" description="Low complexity" evidence="9">
    <location>
        <begin position="80"/>
        <end position="96"/>
    </location>
</feature>
<proteinExistence type="inferred from homology"/>
<evidence type="ECO:0000256" key="1">
    <source>
        <dbReference type="ARBA" id="ARBA00005775"/>
    </source>
</evidence>
<dbReference type="FunFam" id="1.25.40.180:FF:000034">
    <property type="entry name" value="Eukaryotic translation initiation factor 4G"/>
    <property type="match status" value="1"/>
</dbReference>
<feature type="region of interest" description="Disordered" evidence="9">
    <location>
        <begin position="1560"/>
        <end position="1581"/>
    </location>
</feature>
<feature type="region of interest" description="Disordered" evidence="9">
    <location>
        <begin position="759"/>
        <end position="784"/>
    </location>
</feature>
<feature type="region of interest" description="Disordered" evidence="9">
    <location>
        <begin position="1"/>
        <end position="147"/>
    </location>
</feature>
<feature type="compositionally biased region" description="Polar residues" evidence="9">
    <location>
        <begin position="614"/>
        <end position="627"/>
    </location>
</feature>
<feature type="region of interest" description="Disordered" evidence="9">
    <location>
        <begin position="840"/>
        <end position="859"/>
    </location>
</feature>
<feature type="region of interest" description="Disordered" evidence="9">
    <location>
        <begin position="1331"/>
        <end position="1354"/>
    </location>
</feature>
<feature type="compositionally biased region" description="Low complexity" evidence="9">
    <location>
        <begin position="198"/>
        <end position="207"/>
    </location>
</feature>
<dbReference type="GO" id="GO:0016281">
    <property type="term" value="C:eukaryotic translation initiation factor 4F complex"/>
    <property type="evidence" value="ECO:0007669"/>
    <property type="project" value="TreeGrafter"/>
</dbReference>
<dbReference type="OrthoDB" id="514777at2759"/>
<dbReference type="InterPro" id="IPR003890">
    <property type="entry name" value="MIF4G-like_typ-3"/>
</dbReference>
<feature type="compositionally biased region" description="Basic and acidic residues" evidence="9">
    <location>
        <begin position="1115"/>
        <end position="1137"/>
    </location>
</feature>
<evidence type="ECO:0000256" key="7">
    <source>
        <dbReference type="ARBA" id="ARBA00067320"/>
    </source>
</evidence>
<feature type="compositionally biased region" description="Basic and acidic residues" evidence="9">
    <location>
        <begin position="759"/>
        <end position="773"/>
    </location>
</feature>
<feature type="compositionally biased region" description="Polar residues" evidence="9">
    <location>
        <begin position="133"/>
        <end position="144"/>
    </location>
</feature>
<feature type="compositionally biased region" description="Basic and acidic residues" evidence="9">
    <location>
        <begin position="634"/>
        <end position="656"/>
    </location>
</feature>
<feature type="region of interest" description="Disordered" evidence="9">
    <location>
        <begin position="1103"/>
        <end position="1142"/>
    </location>
</feature>
<dbReference type="Proteomes" id="UP000734854">
    <property type="component" value="Unassembled WGS sequence"/>
</dbReference>
<dbReference type="GO" id="GO:0003729">
    <property type="term" value="F:mRNA binding"/>
    <property type="evidence" value="ECO:0007669"/>
    <property type="project" value="TreeGrafter"/>
</dbReference>
<dbReference type="EMBL" id="JACMSC010000009">
    <property type="protein sequence ID" value="KAG6508329.1"/>
    <property type="molecule type" value="Genomic_DNA"/>
</dbReference>
<evidence type="ECO:0000256" key="6">
    <source>
        <dbReference type="ARBA" id="ARBA00065571"/>
    </source>
</evidence>
<reference evidence="11 12" key="1">
    <citation type="submission" date="2020-08" db="EMBL/GenBank/DDBJ databases">
        <title>Plant Genome Project.</title>
        <authorList>
            <person name="Zhang R.-G."/>
        </authorList>
    </citation>
    <scope>NUCLEOTIDE SEQUENCE [LARGE SCALE GENOMIC DNA]</scope>
    <source>
        <tissue evidence="11">Rhizome</tissue>
    </source>
</reference>
<feature type="region of interest" description="Disordered" evidence="9">
    <location>
        <begin position="384"/>
        <end position="427"/>
    </location>
</feature>
<evidence type="ECO:0000256" key="2">
    <source>
        <dbReference type="ARBA" id="ARBA00022540"/>
    </source>
</evidence>
<keyword evidence="12" id="KW-1185">Reference proteome</keyword>
<sequence>MSVNQSRVGRSEAQHRKPVRSGSAGQQKGLVGSGWKGGDSAPRPAVHSPSSYAPSASSVAPPLSTDRSFKKAGNGHGIQSAVNASSSSESSGAAISHQTPVENGAYPHIRSGYSESTSPAATKPAIPKAPSSQSAFGPSTSAPLQSPKVDASKAFTLQFGSINPGLMNGLQIPARTSSAPPNLDEQNRNQAHTKSMGAISSISVSSAPKPQKHLANRKDGDVHQSSSEEFISVPQIKRDASVSVPSAFAVPAPNSSGLPIAGMPLPMHTQFQPQKTQILPKFGVPSVQMHRPGLAANSLQMPMTLPMGNNPPVPQQILVPSIQPHFVQQQAMMHQGQALGFVRPIGQLLPPQLGSMGIGITTQFPQQPGNYGGPRKTTTVKITHPDTHEELRLDKNSDLSKDGEASGQRPHLNVISQPHPSPSYPHQTKFSQIQQSSYNQSQLIFPTSVPPGSGQIPTNLQTPRYSYPLNQIGPNLNFLNSSAINNIPSGKSPSTALHDISEGLQLDALSISASLPPAVQVTMKPSVGLQSVKAGAPLPSPSVVITMPSTKVEPPMLVKTIADEITLNRKRTEINPGGPGQQLKLISGPSTSISVPVTNTSTTTPVNLRMFTLSEASLSPETPNRDSGSVLDGNDGKKSEDARRCDNLKDNGKTSKLDATSSKVVKAPPKSENMTLPDIRTTEPVFGSGMPFASVSVPKIAGNASFGNGDSSSVSPDVFSGKENFPSQASTSLDTMVGETAIYNLTTANLRVGSTGLNARKEKKSELTEDKSLEASNDSLGDCNEAKVDSSSTIAKPSEFEKVVLTKQDDKQADYLEGIVIKKEEIDKKLLNGSSGDFAELKESRTQNQENNSTDASLNSIDSETVVDCDLYAKDANAHLHTFSSKPKLKSSKEDDLTDCSGAHMETAPSSIPSVSVEHKRDLKVDLPNDRLTSSTILGKKSKPVSDTMKPKITAGKKKNRREMFSKADAACTSDLYTAYKGPEVKNEVAVKSESLHSPTAVPNITPIGCPAKDVVSSDEDTQNKTESDDWENVADISTPKLKTPKHWQHAGEIRKQHDSDVCEATTWKKYTRDFLIKLSQHFTQLPVDFDTRMNISDILLIPQGKSSLPSPGKNSDRPSSRGDRRAVGPLDDDKWTKSHAHAPYGFDGNAAINLRPGQGGSHVVARNLPWQASNQSGGILSGSMQSQGGTQRGNLDPGDRWQRARGLIPSPQTPLPVMHRAEKRYEIGKVSDEEEAKQRQLKGILNKLTPQNFEKLFAQVVEVNIDNLVTLTGVISQIFDKALTEPTFCEMYANFCFHLASKLPDFSEANEKITFKRLLLNKCQEEFERGEREQAEANNVEDEGEVKLSKEEKEEKRLRARRRMLGNIRLIGELYKERMLTERIMHECIKKLLGQYQNQNQNPDEEDIEALCKLMSTIGEMIDHPKAKEHIDAYFDMMAKLSTNQQLSSRVRFMLRDAIDLRKNKWQQRRKVEGPKKIDEVHRDAAQERQAQSSRLSRGPVINSVARRGQAADYGSRGSAPLSSPSPQQVGGHRALPSQARGYGIQDARLEDRHQIEGRTASLPLQHRSTDDGSITLGPQGGLARGMSIRGHSSILNVTSEISANTEHHRVPSSTNNTIYTAGRSTRATYDQLSPQDHNNQYGSRDVKISDCKFERSSTSNLPGGQLHATSNSSLAPISGTKTFSEEALQEKSISAIREYYSAKDEKEVALCIKELNAPSFYPTMVSVWITDSFERNDGERDLLVKLIINLYKSRDCLLNQSQLLQGFESVLASLEDAVNDAPRAPEFLGRIFAKTILEDVTALSDVGRLILRGGEEPGQLREVGLAAEVLGNILEILQLEGVSITDLIRDSLNLQLNDFLPPSPLKAKKLDAFL</sequence>
<dbReference type="PROSITE" id="PS51366">
    <property type="entry name" value="MI"/>
    <property type="match status" value="1"/>
</dbReference>
<feature type="domain" description="MI" evidence="10">
    <location>
        <begin position="1689"/>
        <end position="1813"/>
    </location>
</feature>
<evidence type="ECO:0000256" key="9">
    <source>
        <dbReference type="SAM" id="MobiDB-lite"/>
    </source>
</evidence>
<evidence type="ECO:0000313" key="11">
    <source>
        <dbReference type="EMBL" id="KAG6508329.1"/>
    </source>
</evidence>
<feature type="compositionally biased region" description="Polar residues" evidence="9">
    <location>
        <begin position="1105"/>
        <end position="1114"/>
    </location>
</feature>
<accession>A0A8J5H2M7</accession>
<dbReference type="PANTHER" id="PTHR23253:SF9">
    <property type="entry name" value="EUKARYOTIC TRANSLATION INITIATION FACTOR 4 GAMMA 2"/>
    <property type="match status" value="1"/>
</dbReference>
<evidence type="ECO:0000256" key="5">
    <source>
        <dbReference type="ARBA" id="ARBA00053217"/>
    </source>
</evidence>
<feature type="region of interest" description="Disordered" evidence="9">
    <location>
        <begin position="614"/>
        <end position="677"/>
    </location>
</feature>
<dbReference type="SMART" id="SM00543">
    <property type="entry name" value="MIF4G"/>
    <property type="match status" value="1"/>
</dbReference>
<feature type="compositionally biased region" description="Low complexity" evidence="9">
    <location>
        <begin position="116"/>
        <end position="132"/>
    </location>
</feature>
<feature type="region of interest" description="Disordered" evidence="9">
    <location>
        <begin position="885"/>
        <end position="919"/>
    </location>
</feature>
<dbReference type="GO" id="GO:0006417">
    <property type="term" value="P:regulation of translation"/>
    <property type="evidence" value="ECO:0007669"/>
    <property type="project" value="UniProtKB-KW"/>
</dbReference>
<protein>
    <recommendedName>
        <fullName evidence="7">Eukaryotic translation initiation factor 4G</fullName>
    </recommendedName>
    <alternativeName>
        <fullName evidence="8">Eukaryotic initiation factor 4F subunit p220</fullName>
    </alternativeName>
</protein>
<feature type="compositionally biased region" description="Basic and acidic residues" evidence="9">
    <location>
        <begin position="384"/>
        <end position="404"/>
    </location>
</feature>
<dbReference type="GO" id="GO:0003743">
    <property type="term" value="F:translation initiation factor activity"/>
    <property type="evidence" value="ECO:0007669"/>
    <property type="project" value="UniProtKB-KW"/>
</dbReference>